<keyword evidence="3" id="KW-1185">Reference proteome</keyword>
<sequence>MYIPFRQLFMRKIISAAIATFFFSIIFAWVEPELFGDSSMLSIGSRSHEAFRIISVYMMYAAPAIYLYGIATSLISEVIARAVTQRQWLQLTVSTILHCGFGLILLHISLIAAILFLLSDTIISTKWKQIINVNITLASPLLPLFLWLLSVAYINITG</sequence>
<keyword evidence="1" id="KW-0472">Membrane</keyword>
<accession>A0A3D9HSY5</accession>
<proteinExistence type="predicted"/>
<keyword evidence="1" id="KW-1133">Transmembrane helix</keyword>
<dbReference type="EMBL" id="QRDY01000033">
    <property type="protein sequence ID" value="RED52622.1"/>
    <property type="molecule type" value="Genomic_DNA"/>
</dbReference>
<feature type="transmembrane region" description="Helical" evidence="1">
    <location>
        <begin position="50"/>
        <end position="75"/>
    </location>
</feature>
<keyword evidence="1" id="KW-0812">Transmembrane</keyword>
<reference evidence="2 3" key="1">
    <citation type="submission" date="2018-07" db="EMBL/GenBank/DDBJ databases">
        <title>Genomic Encyclopedia of Type Strains, Phase III (KMG-III): the genomes of soil and plant-associated and newly described type strains.</title>
        <authorList>
            <person name="Whitman W."/>
        </authorList>
    </citation>
    <scope>NUCLEOTIDE SEQUENCE [LARGE SCALE GENOMIC DNA]</scope>
    <source>
        <strain evidence="2 3">CECT 8236</strain>
    </source>
</reference>
<evidence type="ECO:0000256" key="1">
    <source>
        <dbReference type="SAM" id="Phobius"/>
    </source>
</evidence>
<dbReference type="Proteomes" id="UP000256869">
    <property type="component" value="Unassembled WGS sequence"/>
</dbReference>
<evidence type="ECO:0000313" key="2">
    <source>
        <dbReference type="EMBL" id="RED52622.1"/>
    </source>
</evidence>
<gene>
    <name evidence="2" type="ORF">DFP95_13320</name>
</gene>
<feature type="transmembrane region" description="Helical" evidence="1">
    <location>
        <begin position="130"/>
        <end position="154"/>
    </location>
</feature>
<name>A0A3D9HSY5_9BACL</name>
<evidence type="ECO:0000313" key="3">
    <source>
        <dbReference type="Proteomes" id="UP000256869"/>
    </source>
</evidence>
<dbReference type="AlphaFoldDB" id="A0A3D9HSY5"/>
<organism evidence="2 3">
    <name type="scientific">Cohnella lupini</name>
    <dbReference type="NCBI Taxonomy" id="1294267"/>
    <lineage>
        <taxon>Bacteria</taxon>
        <taxon>Bacillati</taxon>
        <taxon>Bacillota</taxon>
        <taxon>Bacilli</taxon>
        <taxon>Bacillales</taxon>
        <taxon>Paenibacillaceae</taxon>
        <taxon>Cohnella</taxon>
    </lineage>
</organism>
<protein>
    <submittedName>
        <fullName evidence="2">Uncharacterized protein</fullName>
    </submittedName>
</protein>
<feature type="transmembrane region" description="Helical" evidence="1">
    <location>
        <begin position="12"/>
        <end position="30"/>
    </location>
</feature>
<comment type="caution">
    <text evidence="2">The sequence shown here is derived from an EMBL/GenBank/DDBJ whole genome shotgun (WGS) entry which is preliminary data.</text>
</comment>
<feature type="transmembrane region" description="Helical" evidence="1">
    <location>
        <begin position="96"/>
        <end position="118"/>
    </location>
</feature>